<dbReference type="OrthoDB" id="6348134at2759"/>
<evidence type="ECO:0000313" key="5">
    <source>
        <dbReference type="Proteomes" id="UP000030742"/>
    </source>
</evidence>
<dbReference type="InterPro" id="IPR051217">
    <property type="entry name" value="Insect_Cuticle_Struc_Prot"/>
</dbReference>
<dbReference type="PROSITE" id="PS51155">
    <property type="entry name" value="CHIT_BIND_RR_2"/>
    <property type="match status" value="2"/>
</dbReference>
<gene>
    <name evidence="4" type="ORF">D910_04082</name>
</gene>
<dbReference type="PANTHER" id="PTHR12236:SF14">
    <property type="entry name" value="CUTICULAR PROTEIN 66CB"/>
    <property type="match status" value="1"/>
</dbReference>
<sequence length="350" mass="37549">MLLKVFISLVALVAAAKASPRPKIIYQDVPIQAQHNHYYPQHEDATAAAHQFDESQVEESEFAHHVEDQQKVATHHDVLYDYYAPPKYSFKYGVNDFHTGDIKAQHEIRDGDRVQGEYSLVEPDGSIRTVEYTADKHTGFNAVVRRTAPVEQHEHDHGPTVAESSGLSGSEEYITLIALAISTAQAAIAGYGGHGYGHAGIAYAAAPAVSAAVVPQYAEVQAAPVAYATGDHGHDVDYYAHPRYSYNYGVADGLTGDSKSQSEYRDGDVVKGSYSVVEPDGSIRVVHYTSDDLHGFNAVVKKIGPSYHPGSVSHAPIVPAAYVASAPAPLPGYSGPFSHGALGGYGGYKV</sequence>
<proteinExistence type="predicted"/>
<dbReference type="AlphaFoldDB" id="U4U7T3"/>
<evidence type="ECO:0000256" key="2">
    <source>
        <dbReference type="PROSITE-ProRule" id="PRU00497"/>
    </source>
</evidence>
<protein>
    <recommendedName>
        <fullName evidence="6">Cuticle protein</fullName>
    </recommendedName>
</protein>
<evidence type="ECO:0008006" key="6">
    <source>
        <dbReference type="Google" id="ProtNLM"/>
    </source>
</evidence>
<accession>U4U7T3</accession>
<evidence type="ECO:0000256" key="1">
    <source>
        <dbReference type="ARBA" id="ARBA00022460"/>
    </source>
</evidence>
<keyword evidence="3" id="KW-0732">Signal</keyword>
<dbReference type="InterPro" id="IPR031311">
    <property type="entry name" value="CHIT_BIND_RR_consensus"/>
</dbReference>
<feature type="signal peptide" evidence="3">
    <location>
        <begin position="1"/>
        <end position="18"/>
    </location>
</feature>
<dbReference type="STRING" id="77166.U4U7T3"/>
<dbReference type="Pfam" id="PF00379">
    <property type="entry name" value="Chitin_bind_4"/>
    <property type="match status" value="2"/>
</dbReference>
<dbReference type="PRINTS" id="PR00947">
    <property type="entry name" value="CUTICLE"/>
</dbReference>
<dbReference type="GO" id="GO:0005615">
    <property type="term" value="C:extracellular space"/>
    <property type="evidence" value="ECO:0007669"/>
    <property type="project" value="TreeGrafter"/>
</dbReference>
<feature type="chain" id="PRO_5004656386" description="Cuticle protein" evidence="3">
    <location>
        <begin position="19"/>
        <end position="350"/>
    </location>
</feature>
<evidence type="ECO:0000313" key="4">
    <source>
        <dbReference type="EMBL" id="ERL86676.1"/>
    </source>
</evidence>
<dbReference type="EMBL" id="KB631844">
    <property type="protein sequence ID" value="ERL86676.1"/>
    <property type="molecule type" value="Genomic_DNA"/>
</dbReference>
<dbReference type="GO" id="GO:0042302">
    <property type="term" value="F:structural constituent of cuticle"/>
    <property type="evidence" value="ECO:0007669"/>
    <property type="project" value="UniProtKB-UniRule"/>
</dbReference>
<dbReference type="Proteomes" id="UP000030742">
    <property type="component" value="Unassembled WGS sequence"/>
</dbReference>
<dbReference type="PROSITE" id="PS00233">
    <property type="entry name" value="CHIT_BIND_RR_1"/>
    <property type="match status" value="1"/>
</dbReference>
<dbReference type="PANTHER" id="PTHR12236">
    <property type="entry name" value="STRUCTURAL CONTITUENT OF CUTICLE"/>
    <property type="match status" value="1"/>
</dbReference>
<evidence type="ECO:0000256" key="3">
    <source>
        <dbReference type="SAM" id="SignalP"/>
    </source>
</evidence>
<reference evidence="4 5" key="1">
    <citation type="journal article" date="2013" name="Genome Biol.">
        <title>Draft genome of the mountain pine beetle, Dendroctonus ponderosae Hopkins, a major forest pest.</title>
        <authorList>
            <person name="Keeling C.I."/>
            <person name="Yuen M.M."/>
            <person name="Liao N.Y."/>
            <person name="Docking T.R."/>
            <person name="Chan S.K."/>
            <person name="Taylor G.A."/>
            <person name="Palmquist D.L."/>
            <person name="Jackman S.D."/>
            <person name="Nguyen A."/>
            <person name="Li M."/>
            <person name="Henderson H."/>
            <person name="Janes J.K."/>
            <person name="Zhao Y."/>
            <person name="Pandoh P."/>
            <person name="Moore R."/>
            <person name="Sperling F.A."/>
            <person name="Huber D.P."/>
            <person name="Birol I."/>
            <person name="Jones S.J."/>
            <person name="Bohlmann J."/>
        </authorList>
    </citation>
    <scope>NUCLEOTIDE SEQUENCE</scope>
</reference>
<dbReference type="GO" id="GO:0031012">
    <property type="term" value="C:extracellular matrix"/>
    <property type="evidence" value="ECO:0007669"/>
    <property type="project" value="TreeGrafter"/>
</dbReference>
<name>U4U7T3_DENPD</name>
<keyword evidence="1 2" id="KW-0193">Cuticle</keyword>
<dbReference type="InterPro" id="IPR000618">
    <property type="entry name" value="Insect_cuticle"/>
</dbReference>
<organism evidence="4 5">
    <name type="scientific">Dendroctonus ponderosae</name>
    <name type="common">Mountain pine beetle</name>
    <dbReference type="NCBI Taxonomy" id="77166"/>
    <lineage>
        <taxon>Eukaryota</taxon>
        <taxon>Metazoa</taxon>
        <taxon>Ecdysozoa</taxon>
        <taxon>Arthropoda</taxon>
        <taxon>Hexapoda</taxon>
        <taxon>Insecta</taxon>
        <taxon>Pterygota</taxon>
        <taxon>Neoptera</taxon>
        <taxon>Endopterygota</taxon>
        <taxon>Coleoptera</taxon>
        <taxon>Polyphaga</taxon>
        <taxon>Cucujiformia</taxon>
        <taxon>Curculionidae</taxon>
        <taxon>Scolytinae</taxon>
        <taxon>Dendroctonus</taxon>
    </lineage>
</organism>